<dbReference type="SUPFAM" id="SSF56672">
    <property type="entry name" value="DNA/RNA polymerases"/>
    <property type="match status" value="1"/>
</dbReference>
<dbReference type="SUPFAM" id="SSF53098">
    <property type="entry name" value="Ribonuclease H-like"/>
    <property type="match status" value="1"/>
</dbReference>
<comment type="caution">
    <text evidence="1">The sequence shown here is derived from an EMBL/GenBank/DDBJ whole genome shotgun (WGS) entry which is preliminary data.</text>
</comment>
<dbReference type="InterPro" id="IPR043502">
    <property type="entry name" value="DNA/RNA_pol_sf"/>
</dbReference>
<accession>A0A371F588</accession>
<gene>
    <name evidence="1" type="ORF">CR513_46941</name>
</gene>
<keyword evidence="2" id="KW-1185">Reference proteome</keyword>
<dbReference type="EMBL" id="QJKJ01010521">
    <property type="protein sequence ID" value="RDX73447.1"/>
    <property type="molecule type" value="Genomic_DNA"/>
</dbReference>
<sequence>MTEEYGGSTSTLAQNLRPNSLQEGEDDAYMEGHSHISPECFKEDETLILEGYVAGSQGVKINVKKIKTIQGWLTPKSMGNVRSFHGIAKFYIHFVKNFKLFKEVVRLHKTIVTNRDSIFLNHLWRILCSKLYTKLLFSIACHPQMDG</sequence>
<reference evidence="1" key="1">
    <citation type="submission" date="2018-05" db="EMBL/GenBank/DDBJ databases">
        <title>Draft genome of Mucuna pruriens seed.</title>
        <authorList>
            <person name="Nnadi N.E."/>
            <person name="Vos R."/>
            <person name="Hasami M.H."/>
            <person name="Devisetty U.K."/>
            <person name="Aguiy J.C."/>
        </authorList>
    </citation>
    <scope>NUCLEOTIDE SEQUENCE [LARGE SCALE GENOMIC DNA]</scope>
    <source>
        <strain evidence="1">JCA_2017</strain>
    </source>
</reference>
<dbReference type="InterPro" id="IPR012337">
    <property type="entry name" value="RNaseH-like_sf"/>
</dbReference>
<feature type="non-terminal residue" evidence="1">
    <location>
        <position position="1"/>
    </location>
</feature>
<organism evidence="1 2">
    <name type="scientific">Mucuna pruriens</name>
    <name type="common">Velvet bean</name>
    <name type="synonym">Dolichos pruriens</name>
    <dbReference type="NCBI Taxonomy" id="157652"/>
    <lineage>
        <taxon>Eukaryota</taxon>
        <taxon>Viridiplantae</taxon>
        <taxon>Streptophyta</taxon>
        <taxon>Embryophyta</taxon>
        <taxon>Tracheophyta</taxon>
        <taxon>Spermatophyta</taxon>
        <taxon>Magnoliopsida</taxon>
        <taxon>eudicotyledons</taxon>
        <taxon>Gunneridae</taxon>
        <taxon>Pentapetalae</taxon>
        <taxon>rosids</taxon>
        <taxon>fabids</taxon>
        <taxon>Fabales</taxon>
        <taxon>Fabaceae</taxon>
        <taxon>Papilionoideae</taxon>
        <taxon>50 kb inversion clade</taxon>
        <taxon>NPAAA clade</taxon>
        <taxon>indigoferoid/millettioid clade</taxon>
        <taxon>Phaseoleae</taxon>
        <taxon>Mucuna</taxon>
    </lineage>
</organism>
<evidence type="ECO:0000313" key="2">
    <source>
        <dbReference type="Proteomes" id="UP000257109"/>
    </source>
</evidence>
<proteinExistence type="predicted"/>
<dbReference type="Proteomes" id="UP000257109">
    <property type="component" value="Unassembled WGS sequence"/>
</dbReference>
<dbReference type="OrthoDB" id="909526at2759"/>
<protein>
    <recommendedName>
        <fullName evidence="3">Mitochondrial protein</fullName>
    </recommendedName>
</protein>
<dbReference type="Gene3D" id="3.30.70.270">
    <property type="match status" value="1"/>
</dbReference>
<evidence type="ECO:0000313" key="1">
    <source>
        <dbReference type="EMBL" id="RDX73447.1"/>
    </source>
</evidence>
<dbReference type="InterPro" id="IPR043128">
    <property type="entry name" value="Rev_trsase/Diguanyl_cyclase"/>
</dbReference>
<name>A0A371F588_MUCPR</name>
<dbReference type="AlphaFoldDB" id="A0A371F588"/>
<dbReference type="PANTHER" id="PTHR35046:SF9">
    <property type="entry name" value="RNA-DIRECTED DNA POLYMERASE"/>
    <property type="match status" value="1"/>
</dbReference>
<dbReference type="PANTHER" id="PTHR35046">
    <property type="entry name" value="ZINC KNUCKLE (CCHC-TYPE) FAMILY PROTEIN"/>
    <property type="match status" value="1"/>
</dbReference>
<evidence type="ECO:0008006" key="3">
    <source>
        <dbReference type="Google" id="ProtNLM"/>
    </source>
</evidence>